<feature type="domain" description="Winged helix" evidence="1">
    <location>
        <begin position="19"/>
        <end position="91"/>
    </location>
</feature>
<protein>
    <recommendedName>
        <fullName evidence="1">Winged helix domain-containing protein</fullName>
    </recommendedName>
</protein>
<dbReference type="RefSeq" id="WP_130709181.1">
    <property type="nucleotide sequence ID" value="NZ_JABEQY010000053.1"/>
</dbReference>
<dbReference type="Proteomes" id="UP000530654">
    <property type="component" value="Unassembled WGS sequence"/>
</dbReference>
<dbReference type="AlphaFoldDB" id="A0A7Y2RBM8"/>
<organism evidence="2 3">
    <name type="scientific">Rhizobium laguerreae</name>
    <dbReference type="NCBI Taxonomy" id="1076926"/>
    <lineage>
        <taxon>Bacteria</taxon>
        <taxon>Pseudomonadati</taxon>
        <taxon>Pseudomonadota</taxon>
        <taxon>Alphaproteobacteria</taxon>
        <taxon>Hyphomicrobiales</taxon>
        <taxon>Rhizobiaceae</taxon>
        <taxon>Rhizobium/Agrobacterium group</taxon>
        <taxon>Rhizobium</taxon>
    </lineage>
</organism>
<reference evidence="2 3" key="1">
    <citation type="submission" date="2020-04" db="EMBL/GenBank/DDBJ databases">
        <title>Rhizobium bacterial biofertilizers improve the content of phenolic compounds of Lactuca sativa L. under non-saline and saline-stress conditions.</title>
        <authorList>
            <person name="Ayuso-Calles M."/>
            <person name="Garcia-Estevez I."/>
            <person name="Jimenez-Gomez A."/>
            <person name="Flores-Felix J.D."/>
            <person name="Escribano-Bailon M."/>
            <person name="Rivas R."/>
        </authorList>
    </citation>
    <scope>NUCLEOTIDE SEQUENCE [LARGE SCALE GENOMIC DNA]</scope>
    <source>
        <strain evidence="2 3">GPTR02</strain>
    </source>
</reference>
<evidence type="ECO:0000313" key="2">
    <source>
        <dbReference type="EMBL" id="NNH68004.1"/>
    </source>
</evidence>
<sequence length="97" mass="10631">MTKRLIITARILPDGAPTKVVGRDAWALQNLVTAGEGGCTPIDHPGPRWSHYVFKLRRVGFTIQTLDEAHGGPFPGSHARYVLRSEVEILDNGREAA</sequence>
<comment type="caution">
    <text evidence="2">The sequence shown here is derived from an EMBL/GenBank/DDBJ whole genome shotgun (WGS) entry which is preliminary data.</text>
</comment>
<dbReference type="InterPro" id="IPR054382">
    <property type="entry name" value="wHTH_alphaproteobact"/>
</dbReference>
<evidence type="ECO:0000313" key="3">
    <source>
        <dbReference type="Proteomes" id="UP000530654"/>
    </source>
</evidence>
<name>A0A7Y2RBM8_9HYPH</name>
<dbReference type="EMBL" id="JABEQY010000053">
    <property type="protein sequence ID" value="NNH68004.1"/>
    <property type="molecule type" value="Genomic_DNA"/>
</dbReference>
<evidence type="ECO:0000259" key="1">
    <source>
        <dbReference type="Pfam" id="PF22324"/>
    </source>
</evidence>
<proteinExistence type="predicted"/>
<accession>A0A7Y2RBM8</accession>
<gene>
    <name evidence="2" type="ORF">HLI17_33000</name>
</gene>
<dbReference type="Pfam" id="PF22324">
    <property type="entry name" value="HTH_91"/>
    <property type="match status" value="1"/>
</dbReference>